<reference evidence="5 6" key="1">
    <citation type="submission" date="2021-08" db="EMBL/GenBank/DDBJ databases">
        <title>Streptomyces sp. PTM05 isolated from lichen.</title>
        <authorList>
            <person name="Somphong A."/>
            <person name="Phongsopitanun W."/>
            <person name="Tanasupawat S."/>
        </authorList>
    </citation>
    <scope>NUCLEOTIDE SEQUENCE [LARGE SCALE GENOMIC DNA]</scope>
    <source>
        <strain evidence="5 6">Ptm05</strain>
    </source>
</reference>
<gene>
    <name evidence="5" type="ORF">K7472_10755</name>
</gene>
<dbReference type="InterPro" id="IPR050559">
    <property type="entry name" value="P-Pant_transferase_sf"/>
</dbReference>
<keyword evidence="6" id="KW-1185">Reference proteome</keyword>
<dbReference type="RefSeq" id="WP_222976583.1">
    <property type="nucleotide sequence ID" value="NZ_JAINVZ010000005.1"/>
</dbReference>
<evidence type="ECO:0000313" key="6">
    <source>
        <dbReference type="Proteomes" id="UP001198565"/>
    </source>
</evidence>
<feature type="region of interest" description="Disordered" evidence="3">
    <location>
        <begin position="214"/>
        <end position="240"/>
    </location>
</feature>
<evidence type="ECO:0000256" key="2">
    <source>
        <dbReference type="ARBA" id="ARBA00022679"/>
    </source>
</evidence>
<dbReference type="GO" id="GO:0016740">
    <property type="term" value="F:transferase activity"/>
    <property type="evidence" value="ECO:0007669"/>
    <property type="project" value="UniProtKB-KW"/>
</dbReference>
<evidence type="ECO:0000256" key="3">
    <source>
        <dbReference type="SAM" id="MobiDB-lite"/>
    </source>
</evidence>
<dbReference type="EMBL" id="JAINVZ010000005">
    <property type="protein sequence ID" value="MBY8885325.1"/>
    <property type="molecule type" value="Genomic_DNA"/>
</dbReference>
<protein>
    <submittedName>
        <fullName evidence="5">4'-phosphopantetheinyl transferase superfamily protein</fullName>
    </submittedName>
</protein>
<organism evidence="5 6">
    <name type="scientific">Streptantibioticus parmotrematis</name>
    <dbReference type="NCBI Taxonomy" id="2873249"/>
    <lineage>
        <taxon>Bacteria</taxon>
        <taxon>Bacillati</taxon>
        <taxon>Actinomycetota</taxon>
        <taxon>Actinomycetes</taxon>
        <taxon>Kitasatosporales</taxon>
        <taxon>Streptomycetaceae</taxon>
        <taxon>Streptantibioticus</taxon>
    </lineage>
</organism>
<dbReference type="InterPro" id="IPR008278">
    <property type="entry name" value="4-PPantetheinyl_Trfase_dom"/>
</dbReference>
<name>A0ABS7QQ70_9ACTN</name>
<dbReference type="PANTHER" id="PTHR12215:SF10">
    <property type="entry name" value="L-AMINOADIPATE-SEMIALDEHYDE DEHYDROGENASE-PHOSPHOPANTETHEINYL TRANSFERASE"/>
    <property type="match status" value="1"/>
</dbReference>
<comment type="caution">
    <text evidence="5">The sequence shown here is derived from an EMBL/GenBank/DDBJ whole genome shotgun (WGS) entry which is preliminary data.</text>
</comment>
<dbReference type="Gene3D" id="3.90.470.20">
    <property type="entry name" value="4'-phosphopantetheinyl transferase domain"/>
    <property type="match status" value="2"/>
</dbReference>
<dbReference type="Pfam" id="PF01648">
    <property type="entry name" value="ACPS"/>
    <property type="match status" value="1"/>
</dbReference>
<comment type="similarity">
    <text evidence="1">Belongs to the P-Pant transferase superfamily. Gsp/Sfp/HetI/AcpT family.</text>
</comment>
<sequence>MTPTTAPAPPLARPRPGECHVWTLPVRHRPEWLDVLTAAERARLDTLGDGPAAATHLTSRAVQRLIGSGYLGVPPAEIRIGRRCEHCGAGHGRPRWTGSTLDYSVSHAREWLVMAVVGDGRVGVDIDRLDPGQNPTALAAHTLTAAEARDFAALPAHRRPQAFLTAWTRKEAAMKLTGHGLAAPPSRIDVTGPTAHAPAVPAWPRDPVHLRPLPAPPGHTAALATTHPVTSISPSGLPWA</sequence>
<proteinExistence type="inferred from homology"/>
<evidence type="ECO:0000256" key="1">
    <source>
        <dbReference type="ARBA" id="ARBA00010990"/>
    </source>
</evidence>
<keyword evidence="2 5" id="KW-0808">Transferase</keyword>
<feature type="domain" description="4'-phosphopantetheinyl transferase" evidence="4">
    <location>
        <begin position="121"/>
        <end position="200"/>
    </location>
</feature>
<dbReference type="InterPro" id="IPR037143">
    <property type="entry name" value="4-PPantetheinyl_Trfase_dom_sf"/>
</dbReference>
<dbReference type="SUPFAM" id="SSF56214">
    <property type="entry name" value="4'-phosphopantetheinyl transferase"/>
    <property type="match status" value="2"/>
</dbReference>
<dbReference type="Proteomes" id="UP001198565">
    <property type="component" value="Unassembled WGS sequence"/>
</dbReference>
<evidence type="ECO:0000313" key="5">
    <source>
        <dbReference type="EMBL" id="MBY8885325.1"/>
    </source>
</evidence>
<evidence type="ECO:0000259" key="4">
    <source>
        <dbReference type="Pfam" id="PF01648"/>
    </source>
</evidence>
<accession>A0ABS7QQ70</accession>
<dbReference type="PANTHER" id="PTHR12215">
    <property type="entry name" value="PHOSPHOPANTETHEINE TRANSFERASE"/>
    <property type="match status" value="1"/>
</dbReference>